<dbReference type="InterPro" id="IPR036388">
    <property type="entry name" value="WH-like_DNA-bd_sf"/>
</dbReference>
<evidence type="ECO:0000313" key="2">
    <source>
        <dbReference type="EMBL" id="SDR75997.1"/>
    </source>
</evidence>
<dbReference type="InterPro" id="IPR011991">
    <property type="entry name" value="ArsR-like_HTH"/>
</dbReference>
<feature type="domain" description="HTH arsR-type" evidence="1">
    <location>
        <begin position="7"/>
        <end position="102"/>
    </location>
</feature>
<sequence>MSFEDRSPEARVLRDPKAMRAMAHPVRLRVLEILREEGPLTATELGERIGESPANTSFHLRTLAKYGFVAEAEGGRGRSRPWRDASGVLVIPDAELEGEARRAAVAMVNGLRTLLIRQIERWVAERSAYPKKWQGVGFEMEFRTRMTAEELKKVSRQIQDVLEPYKRPASELPKGARAVTVAAWGFPTEPPSGRSQHRDAR</sequence>
<dbReference type="SMART" id="SM00418">
    <property type="entry name" value="HTH_ARSR"/>
    <property type="match status" value="1"/>
</dbReference>
<protein>
    <submittedName>
        <fullName evidence="2">Helix-turn-helix domain-containing protein</fullName>
    </submittedName>
</protein>
<gene>
    <name evidence="2" type="ORF">SAMN04489717_0435</name>
</gene>
<organism evidence="2 3">
    <name type="scientific">Actinopolymorpha singaporensis</name>
    <dbReference type="NCBI Taxonomy" id="117157"/>
    <lineage>
        <taxon>Bacteria</taxon>
        <taxon>Bacillati</taxon>
        <taxon>Actinomycetota</taxon>
        <taxon>Actinomycetes</taxon>
        <taxon>Propionibacteriales</taxon>
        <taxon>Actinopolymorphaceae</taxon>
        <taxon>Actinopolymorpha</taxon>
    </lineage>
</organism>
<dbReference type="InterPro" id="IPR036390">
    <property type="entry name" value="WH_DNA-bd_sf"/>
</dbReference>
<name>A0A1H1LNQ4_9ACTN</name>
<evidence type="ECO:0000313" key="3">
    <source>
        <dbReference type="Proteomes" id="UP000198983"/>
    </source>
</evidence>
<dbReference type="STRING" id="117157.SAMN04489717_0435"/>
<keyword evidence="3" id="KW-1185">Reference proteome</keyword>
<reference evidence="2 3" key="1">
    <citation type="submission" date="2016-10" db="EMBL/GenBank/DDBJ databases">
        <authorList>
            <person name="de Groot N.N."/>
        </authorList>
    </citation>
    <scope>NUCLEOTIDE SEQUENCE [LARGE SCALE GENOMIC DNA]</scope>
    <source>
        <strain evidence="2 3">DSM 22024</strain>
    </source>
</reference>
<dbReference type="PROSITE" id="PS50987">
    <property type="entry name" value="HTH_ARSR_2"/>
    <property type="match status" value="1"/>
</dbReference>
<dbReference type="OrthoDB" id="7945987at2"/>
<dbReference type="GO" id="GO:0003700">
    <property type="term" value="F:DNA-binding transcription factor activity"/>
    <property type="evidence" value="ECO:0007669"/>
    <property type="project" value="InterPro"/>
</dbReference>
<dbReference type="RefSeq" id="WP_092650057.1">
    <property type="nucleotide sequence ID" value="NZ_LT629732.1"/>
</dbReference>
<dbReference type="CDD" id="cd00090">
    <property type="entry name" value="HTH_ARSR"/>
    <property type="match status" value="1"/>
</dbReference>
<dbReference type="Proteomes" id="UP000198983">
    <property type="component" value="Chromosome I"/>
</dbReference>
<dbReference type="EMBL" id="LT629732">
    <property type="protein sequence ID" value="SDR75997.1"/>
    <property type="molecule type" value="Genomic_DNA"/>
</dbReference>
<dbReference type="Pfam" id="PF12840">
    <property type="entry name" value="HTH_20"/>
    <property type="match status" value="1"/>
</dbReference>
<proteinExistence type="predicted"/>
<dbReference type="AlphaFoldDB" id="A0A1H1LNQ4"/>
<dbReference type="Gene3D" id="1.10.10.10">
    <property type="entry name" value="Winged helix-like DNA-binding domain superfamily/Winged helix DNA-binding domain"/>
    <property type="match status" value="1"/>
</dbReference>
<evidence type="ECO:0000259" key="1">
    <source>
        <dbReference type="PROSITE" id="PS50987"/>
    </source>
</evidence>
<dbReference type="SUPFAM" id="SSF46785">
    <property type="entry name" value="Winged helix' DNA-binding domain"/>
    <property type="match status" value="1"/>
</dbReference>
<accession>A0A1H1LNQ4</accession>
<dbReference type="InterPro" id="IPR001845">
    <property type="entry name" value="HTH_ArsR_DNA-bd_dom"/>
</dbReference>